<accession>A0A7C8HZG2</accession>
<keyword evidence="3" id="KW-1185">Reference proteome</keyword>
<dbReference type="InterPro" id="IPR036770">
    <property type="entry name" value="Ankyrin_rpt-contain_sf"/>
</dbReference>
<dbReference type="PROSITE" id="PS50088">
    <property type="entry name" value="ANK_REPEAT"/>
    <property type="match status" value="1"/>
</dbReference>
<comment type="caution">
    <text evidence="2">The sequence shown here is derived from an EMBL/GenBank/DDBJ whole genome shotgun (WGS) entry which is preliminary data.</text>
</comment>
<dbReference type="InterPro" id="IPR002110">
    <property type="entry name" value="Ankyrin_rpt"/>
</dbReference>
<sequence length="65" mass="7232">FSLGTLLYRAAEFGKVDIVKYLLEAGADPLKLDTKGKTPRHWAETSNFIELALILKEAEVRPPSC</sequence>
<dbReference type="Pfam" id="PF12796">
    <property type="entry name" value="Ank_2"/>
    <property type="match status" value="1"/>
</dbReference>
<dbReference type="AlphaFoldDB" id="A0A7C8HZG2"/>
<dbReference type="Proteomes" id="UP000481861">
    <property type="component" value="Unassembled WGS sequence"/>
</dbReference>
<dbReference type="SUPFAM" id="SSF48403">
    <property type="entry name" value="Ankyrin repeat"/>
    <property type="match status" value="1"/>
</dbReference>
<dbReference type="EMBL" id="JAADJZ010000029">
    <property type="protein sequence ID" value="KAF2866228.1"/>
    <property type="molecule type" value="Genomic_DNA"/>
</dbReference>
<feature type="repeat" description="ANK" evidence="1">
    <location>
        <begin position="2"/>
        <end position="34"/>
    </location>
</feature>
<evidence type="ECO:0000256" key="1">
    <source>
        <dbReference type="PROSITE-ProRule" id="PRU00023"/>
    </source>
</evidence>
<organism evidence="2 3">
    <name type="scientific">Massariosphaeria phaeospora</name>
    <dbReference type="NCBI Taxonomy" id="100035"/>
    <lineage>
        <taxon>Eukaryota</taxon>
        <taxon>Fungi</taxon>
        <taxon>Dikarya</taxon>
        <taxon>Ascomycota</taxon>
        <taxon>Pezizomycotina</taxon>
        <taxon>Dothideomycetes</taxon>
        <taxon>Pleosporomycetidae</taxon>
        <taxon>Pleosporales</taxon>
        <taxon>Pleosporales incertae sedis</taxon>
        <taxon>Massariosphaeria</taxon>
    </lineage>
</organism>
<gene>
    <name evidence="2" type="ORF">BDV95DRAFT_505820</name>
</gene>
<evidence type="ECO:0000313" key="3">
    <source>
        <dbReference type="Proteomes" id="UP000481861"/>
    </source>
</evidence>
<reference evidence="2 3" key="1">
    <citation type="submission" date="2020-01" db="EMBL/GenBank/DDBJ databases">
        <authorList>
            <consortium name="DOE Joint Genome Institute"/>
            <person name="Haridas S."/>
            <person name="Albert R."/>
            <person name="Binder M."/>
            <person name="Bloem J."/>
            <person name="Labutti K."/>
            <person name="Salamov A."/>
            <person name="Andreopoulos B."/>
            <person name="Baker S.E."/>
            <person name="Barry K."/>
            <person name="Bills G."/>
            <person name="Bluhm B.H."/>
            <person name="Cannon C."/>
            <person name="Castanera R."/>
            <person name="Culley D.E."/>
            <person name="Daum C."/>
            <person name="Ezra D."/>
            <person name="Gonzalez J.B."/>
            <person name="Henrissat B."/>
            <person name="Kuo A."/>
            <person name="Liang C."/>
            <person name="Lipzen A."/>
            <person name="Lutzoni F."/>
            <person name="Magnuson J."/>
            <person name="Mondo S."/>
            <person name="Nolan M."/>
            <person name="Ohm R."/>
            <person name="Pangilinan J."/>
            <person name="Park H.-J.H."/>
            <person name="Ramirez L."/>
            <person name="Alfaro M."/>
            <person name="Sun H."/>
            <person name="Tritt A."/>
            <person name="Yoshinaga Y."/>
            <person name="Zwiers L.-H.L."/>
            <person name="Turgeon B.G."/>
            <person name="Goodwin S.B."/>
            <person name="Spatafora J.W."/>
            <person name="Crous P.W."/>
            <person name="Grigoriev I.V."/>
        </authorList>
    </citation>
    <scope>NUCLEOTIDE SEQUENCE [LARGE SCALE GENOMIC DNA]</scope>
    <source>
        <strain evidence="2 3">CBS 611.86</strain>
    </source>
</reference>
<evidence type="ECO:0000313" key="2">
    <source>
        <dbReference type="EMBL" id="KAF2866228.1"/>
    </source>
</evidence>
<dbReference type="SMART" id="SM00248">
    <property type="entry name" value="ANK"/>
    <property type="match status" value="2"/>
</dbReference>
<dbReference type="Gene3D" id="1.25.40.20">
    <property type="entry name" value="Ankyrin repeat-containing domain"/>
    <property type="match status" value="1"/>
</dbReference>
<feature type="non-terminal residue" evidence="2">
    <location>
        <position position="1"/>
    </location>
</feature>
<proteinExistence type="predicted"/>
<dbReference type="OrthoDB" id="539213at2759"/>
<dbReference type="PROSITE" id="PS50297">
    <property type="entry name" value="ANK_REP_REGION"/>
    <property type="match status" value="1"/>
</dbReference>
<protein>
    <submittedName>
        <fullName evidence="2">Uncharacterized protein</fullName>
    </submittedName>
</protein>
<keyword evidence="1" id="KW-0040">ANK repeat</keyword>
<name>A0A7C8HZG2_9PLEO</name>